<dbReference type="Gene3D" id="3.40.190.170">
    <property type="entry name" value="Bacterial extracellular solute-binding protein, family 7"/>
    <property type="match status" value="1"/>
</dbReference>
<dbReference type="InterPro" id="IPR018389">
    <property type="entry name" value="DctP_fam"/>
</dbReference>
<dbReference type="Proteomes" id="UP000219494">
    <property type="component" value="Unassembled WGS sequence"/>
</dbReference>
<organism evidence="3 4">
    <name type="scientific">Sphingomonas guangdongensis</name>
    <dbReference type="NCBI Taxonomy" id="1141890"/>
    <lineage>
        <taxon>Bacteria</taxon>
        <taxon>Pseudomonadati</taxon>
        <taxon>Pseudomonadota</taxon>
        <taxon>Alphaproteobacteria</taxon>
        <taxon>Sphingomonadales</taxon>
        <taxon>Sphingomonadaceae</taxon>
        <taxon>Sphingomonas</taxon>
    </lineage>
</organism>
<name>A0A285R785_9SPHN</name>
<feature type="signal peptide" evidence="2">
    <location>
        <begin position="1"/>
        <end position="19"/>
    </location>
</feature>
<dbReference type="AlphaFoldDB" id="A0A285R785"/>
<evidence type="ECO:0000256" key="1">
    <source>
        <dbReference type="ARBA" id="ARBA00022729"/>
    </source>
</evidence>
<protein>
    <submittedName>
        <fullName evidence="3">TRAP-type C4-dicarboxylate transport system, substrate-binding protein</fullName>
    </submittedName>
</protein>
<dbReference type="RefSeq" id="WP_097065019.1">
    <property type="nucleotide sequence ID" value="NZ_OBMI01000003.1"/>
</dbReference>
<sequence>MRRLLAALLLLAGCSEAPAPDAPTVLRYATPYTAGHPLSRADQQWIAHVERISGGRLRIQPSWAGGLISSEHNLVELRHGVVDVATISPIYTRGGTHAIRLQAGFYGGEQSIDDQVAVYRCLQASFPRLGQELAGLVPMEVQGGNVLGIVTRTRPVRRLEDLRGLRLRVPGELVPLLRRLGADPLDMPMADVYPAMAKGVIDGVVAPADTLKALHFAEVARFYNQLRIARGAYPARAISEDSLRRLPPDLERLLLDSRIVWERAVASEFKQAEQVGIDYARGLGMTFVQPDPVAQQRLDALYLAEAAQAAANADHGLPGQAMLRVAQDTLRRLRSGSRPPCAGPAL</sequence>
<reference evidence="3 4" key="1">
    <citation type="submission" date="2017-07" db="EMBL/GenBank/DDBJ databases">
        <authorList>
            <person name="Sun Z.S."/>
            <person name="Albrecht U."/>
            <person name="Echele G."/>
            <person name="Lee C.C."/>
        </authorList>
    </citation>
    <scope>NUCLEOTIDE SEQUENCE [LARGE SCALE GENOMIC DNA]</scope>
    <source>
        <strain evidence="3 4">CGMCC 1.12672</strain>
    </source>
</reference>
<evidence type="ECO:0000313" key="3">
    <source>
        <dbReference type="EMBL" id="SOB88242.1"/>
    </source>
</evidence>
<dbReference type="OrthoDB" id="8673861at2"/>
<dbReference type="GO" id="GO:0055085">
    <property type="term" value="P:transmembrane transport"/>
    <property type="evidence" value="ECO:0007669"/>
    <property type="project" value="InterPro"/>
</dbReference>
<dbReference type="PANTHER" id="PTHR33376:SF5">
    <property type="entry name" value="EXTRACYTOPLASMIC SOLUTE RECEPTOR PROTEIN"/>
    <property type="match status" value="1"/>
</dbReference>
<feature type="chain" id="PRO_5012583383" evidence="2">
    <location>
        <begin position="20"/>
        <end position="346"/>
    </location>
</feature>
<keyword evidence="4" id="KW-1185">Reference proteome</keyword>
<dbReference type="EMBL" id="OBMI01000003">
    <property type="protein sequence ID" value="SOB88242.1"/>
    <property type="molecule type" value="Genomic_DNA"/>
</dbReference>
<evidence type="ECO:0000256" key="2">
    <source>
        <dbReference type="SAM" id="SignalP"/>
    </source>
</evidence>
<keyword evidence="1 2" id="KW-0732">Signal</keyword>
<proteinExistence type="predicted"/>
<dbReference type="PANTHER" id="PTHR33376">
    <property type="match status" value="1"/>
</dbReference>
<evidence type="ECO:0000313" key="4">
    <source>
        <dbReference type="Proteomes" id="UP000219494"/>
    </source>
</evidence>
<dbReference type="InterPro" id="IPR038404">
    <property type="entry name" value="TRAP_DctP_sf"/>
</dbReference>
<gene>
    <name evidence="3" type="ORF">SAMN06297144_3387</name>
</gene>
<accession>A0A285R785</accession>
<dbReference type="Pfam" id="PF03480">
    <property type="entry name" value="DctP"/>
    <property type="match status" value="1"/>
</dbReference>